<keyword evidence="1" id="KW-1133">Transmembrane helix</keyword>
<dbReference type="OrthoDB" id="7410112at2"/>
<feature type="transmembrane region" description="Helical" evidence="1">
    <location>
        <begin position="12"/>
        <end position="32"/>
    </location>
</feature>
<dbReference type="RefSeq" id="WP_076744318.1">
    <property type="nucleotide sequence ID" value="NZ_MPSB01000005.1"/>
</dbReference>
<dbReference type="Proteomes" id="UP000188729">
    <property type="component" value="Unassembled WGS sequence"/>
</dbReference>
<keyword evidence="3" id="KW-1185">Reference proteome</keyword>
<feature type="transmembrane region" description="Helical" evidence="1">
    <location>
        <begin position="41"/>
        <end position="61"/>
    </location>
</feature>
<gene>
    <name evidence="2" type="ORF">SPHI_15690</name>
</gene>
<reference evidence="2 3" key="1">
    <citation type="submission" date="2016-11" db="EMBL/GenBank/DDBJ databases">
        <title>Genome sequence of Sphingomonas jeddahensis G39.</title>
        <authorList>
            <person name="Poehlein A."/>
            <person name="Wuebbeler J.H."/>
            <person name="Steinbuechel A."/>
            <person name="Daniel R."/>
        </authorList>
    </citation>
    <scope>NUCLEOTIDE SEQUENCE [LARGE SCALE GENOMIC DNA]</scope>
    <source>
        <strain evidence="2 3">G39</strain>
    </source>
</reference>
<protein>
    <submittedName>
        <fullName evidence="2">Uncharacterized protein</fullName>
    </submittedName>
</protein>
<keyword evidence="1" id="KW-0472">Membrane</keyword>
<comment type="caution">
    <text evidence="2">The sequence shown here is derived from an EMBL/GenBank/DDBJ whole genome shotgun (WGS) entry which is preliminary data.</text>
</comment>
<proteinExistence type="predicted"/>
<sequence>MATDPARPRWLALVLIRLVTAMAAVIGVLLLAQGQETGRKLLGGAVVLVSLWTMAVLPRALAHRWKSPTE</sequence>
<evidence type="ECO:0000256" key="1">
    <source>
        <dbReference type="SAM" id="Phobius"/>
    </source>
</evidence>
<evidence type="ECO:0000313" key="3">
    <source>
        <dbReference type="Proteomes" id="UP000188729"/>
    </source>
</evidence>
<dbReference type="STRING" id="1915074.SPHI_15690"/>
<name>A0A1V2EUS7_9SPHN</name>
<dbReference type="EMBL" id="MPSB01000005">
    <property type="protein sequence ID" value="ONF96340.1"/>
    <property type="molecule type" value="Genomic_DNA"/>
</dbReference>
<evidence type="ECO:0000313" key="2">
    <source>
        <dbReference type="EMBL" id="ONF96340.1"/>
    </source>
</evidence>
<keyword evidence="1" id="KW-0812">Transmembrane</keyword>
<accession>A0A1V2EUS7</accession>
<dbReference type="AlphaFoldDB" id="A0A1V2EUS7"/>
<organism evidence="2 3">
    <name type="scientific">Sphingomonas jeddahensis</name>
    <dbReference type="NCBI Taxonomy" id="1915074"/>
    <lineage>
        <taxon>Bacteria</taxon>
        <taxon>Pseudomonadati</taxon>
        <taxon>Pseudomonadota</taxon>
        <taxon>Alphaproteobacteria</taxon>
        <taxon>Sphingomonadales</taxon>
        <taxon>Sphingomonadaceae</taxon>
        <taxon>Sphingomonas</taxon>
    </lineage>
</organism>